<reference evidence="2" key="1">
    <citation type="journal article" date="2021" name="J Fungi (Basel)">
        <title>Virulence traits and population genomics of the black yeast Aureobasidium melanogenum.</title>
        <authorList>
            <person name="Cernosa A."/>
            <person name="Sun X."/>
            <person name="Gostincar C."/>
            <person name="Fang C."/>
            <person name="Gunde-Cimerman N."/>
            <person name="Song Z."/>
        </authorList>
    </citation>
    <scope>NUCLEOTIDE SEQUENCE</scope>
    <source>
        <strain evidence="2">EXF-9298</strain>
    </source>
</reference>
<gene>
    <name evidence="2" type="ORF">KCU98_g9127</name>
</gene>
<comment type="caution">
    <text evidence="2">The sequence shown here is derived from an EMBL/GenBank/DDBJ whole genome shotgun (WGS) entry which is preliminary data.</text>
</comment>
<proteinExistence type="predicted"/>
<protein>
    <submittedName>
        <fullName evidence="2">Uncharacterized protein</fullName>
    </submittedName>
</protein>
<keyword evidence="1" id="KW-0732">Signal</keyword>
<keyword evidence="3" id="KW-1185">Reference proteome</keyword>
<dbReference type="AlphaFoldDB" id="A0A9P8JS97"/>
<feature type="signal peptide" evidence="1">
    <location>
        <begin position="1"/>
        <end position="18"/>
    </location>
</feature>
<organism evidence="2 3">
    <name type="scientific">Aureobasidium melanogenum</name>
    <name type="common">Aureobasidium pullulans var. melanogenum</name>
    <dbReference type="NCBI Taxonomy" id="46634"/>
    <lineage>
        <taxon>Eukaryota</taxon>
        <taxon>Fungi</taxon>
        <taxon>Dikarya</taxon>
        <taxon>Ascomycota</taxon>
        <taxon>Pezizomycotina</taxon>
        <taxon>Dothideomycetes</taxon>
        <taxon>Dothideomycetidae</taxon>
        <taxon>Dothideales</taxon>
        <taxon>Saccotheciaceae</taxon>
        <taxon>Aureobasidium</taxon>
    </lineage>
</organism>
<feature type="chain" id="PRO_5040256780" evidence="1">
    <location>
        <begin position="19"/>
        <end position="206"/>
    </location>
</feature>
<feature type="non-terminal residue" evidence="2">
    <location>
        <position position="1"/>
    </location>
</feature>
<reference evidence="2" key="2">
    <citation type="submission" date="2021-08" db="EMBL/GenBank/DDBJ databases">
        <authorList>
            <person name="Gostincar C."/>
            <person name="Sun X."/>
            <person name="Song Z."/>
            <person name="Gunde-Cimerman N."/>
        </authorList>
    </citation>
    <scope>NUCLEOTIDE SEQUENCE</scope>
    <source>
        <strain evidence="2">EXF-9298</strain>
    </source>
</reference>
<name>A0A9P8JS97_AURME</name>
<evidence type="ECO:0000313" key="3">
    <source>
        <dbReference type="Proteomes" id="UP000729357"/>
    </source>
</evidence>
<dbReference type="Proteomes" id="UP000729357">
    <property type="component" value="Unassembled WGS sequence"/>
</dbReference>
<dbReference type="EMBL" id="JAHFXS010001211">
    <property type="protein sequence ID" value="KAG9978887.1"/>
    <property type="molecule type" value="Genomic_DNA"/>
</dbReference>
<sequence length="206" mass="21843">MKFSVLTFITLAASSVYGSVIDVAAAQEANTLANIETRATCSSSDMQAVKDRINHFNVFCQMYNAQPRDSSPLPTLTAAKLTSACSCILAQWNKVANPTSVPSTGSNTCAASDINLIKNEAPRNFKSYCTWWGLIPRTRSAIPGVSADQITKSCKCLLNPGAVTSTTAKATSTTKAAATSTAACKKRRKVRRTVTVEVPAEATPSV</sequence>
<accession>A0A9P8JS97</accession>
<evidence type="ECO:0000256" key="1">
    <source>
        <dbReference type="SAM" id="SignalP"/>
    </source>
</evidence>
<evidence type="ECO:0000313" key="2">
    <source>
        <dbReference type="EMBL" id="KAG9978887.1"/>
    </source>
</evidence>